<gene>
    <name evidence="2" type="ORF">JYA64_14060</name>
</gene>
<keyword evidence="3" id="KW-1185">Reference proteome</keyword>
<accession>A0ABS2ZE34</accession>
<sequence>MNERYSRQELFSPIGKEGQAKISEKSVLIVGAGALGAASSEALTRAGVKRIVLVDRDYVDWTNLQRQQLYSEEDAKNQLPKVIAAKNRLEKINSEVEIQAHVMDMGIEEAEELISGIDLIMDATDNFETRLLINDLAQKYQVPWIYGACVGSYGISYTIIPGQGPCLNCLLDKIPANGQTCDTAGIISPAVQMVTAYQTAEALKILVEDFEAVRNKIITFDLWTNQQVQLGMEKAKKMDCPSCGTEPIFPYLKKESELKTAVLCGRDTVQIRPSFNREINLEQMEKSLVSHGRVRRNPYLLEVQNETHRLVLFKDGRALVHGTKNTAEAKSIYHKFIG</sequence>
<keyword evidence="2" id="KW-0548">Nucleotidyltransferase</keyword>
<dbReference type="PANTHER" id="PTHR10953">
    <property type="entry name" value="UBIQUITIN-ACTIVATING ENZYME E1"/>
    <property type="match status" value="1"/>
</dbReference>
<dbReference type="CDD" id="cd00757">
    <property type="entry name" value="ThiF_MoeB_HesA_family"/>
    <property type="match status" value="1"/>
</dbReference>
<evidence type="ECO:0000313" key="3">
    <source>
        <dbReference type="Proteomes" id="UP001319060"/>
    </source>
</evidence>
<evidence type="ECO:0000313" key="2">
    <source>
        <dbReference type="EMBL" id="MBN3546427.1"/>
    </source>
</evidence>
<evidence type="ECO:0000259" key="1">
    <source>
        <dbReference type="Pfam" id="PF00899"/>
    </source>
</evidence>
<dbReference type="RefSeq" id="WP_188400755.1">
    <property type="nucleotide sequence ID" value="NZ_BMCE01000001.1"/>
</dbReference>
<dbReference type="Pfam" id="PF00899">
    <property type="entry name" value="ThiF"/>
    <property type="match status" value="1"/>
</dbReference>
<reference evidence="2 3" key="1">
    <citation type="submission" date="2021-01" db="EMBL/GenBank/DDBJ databases">
        <title>Genome Sequencing of Type Strains.</title>
        <authorList>
            <person name="Lemaire J.F."/>
            <person name="Inderbitzin P."/>
            <person name="Collins S.B."/>
            <person name="Wespe N."/>
            <person name="Knight-Connoni V."/>
        </authorList>
    </citation>
    <scope>NUCLEOTIDE SEQUENCE [LARGE SCALE GENOMIC DNA]</scope>
    <source>
        <strain evidence="2 3">DSM 14730</strain>
    </source>
</reference>
<feature type="domain" description="THIF-type NAD/FAD binding fold" evidence="1">
    <location>
        <begin position="5"/>
        <end position="241"/>
    </location>
</feature>
<dbReference type="EMBL" id="JAFHKS010000044">
    <property type="protein sequence ID" value="MBN3546427.1"/>
    <property type="molecule type" value="Genomic_DNA"/>
</dbReference>
<dbReference type="NCBIfam" id="NF009123">
    <property type="entry name" value="PRK12475.1"/>
    <property type="match status" value="1"/>
</dbReference>
<dbReference type="InterPro" id="IPR045886">
    <property type="entry name" value="ThiF/MoeB/HesA"/>
</dbReference>
<comment type="caution">
    <text evidence="2">The sequence shown here is derived from an EMBL/GenBank/DDBJ whole genome shotgun (WGS) entry which is preliminary data.</text>
</comment>
<name>A0ABS2ZE34_9BACL</name>
<dbReference type="PANTHER" id="PTHR10953:SF102">
    <property type="entry name" value="ADENYLYLTRANSFERASE AND SULFURTRANSFERASE MOCS3"/>
    <property type="match status" value="1"/>
</dbReference>
<dbReference type="Gene3D" id="3.40.50.720">
    <property type="entry name" value="NAD(P)-binding Rossmann-like Domain"/>
    <property type="match status" value="1"/>
</dbReference>
<dbReference type="Proteomes" id="UP001319060">
    <property type="component" value="Unassembled WGS sequence"/>
</dbReference>
<keyword evidence="2" id="KW-0808">Transferase</keyword>
<dbReference type="GO" id="GO:0016779">
    <property type="term" value="F:nucleotidyltransferase activity"/>
    <property type="evidence" value="ECO:0007669"/>
    <property type="project" value="UniProtKB-KW"/>
</dbReference>
<organism evidence="2 3">
    <name type="scientific">Fictibacillus barbaricus</name>
    <dbReference type="NCBI Taxonomy" id="182136"/>
    <lineage>
        <taxon>Bacteria</taxon>
        <taxon>Bacillati</taxon>
        <taxon>Bacillota</taxon>
        <taxon>Bacilli</taxon>
        <taxon>Bacillales</taxon>
        <taxon>Fictibacillaceae</taxon>
        <taxon>Fictibacillus</taxon>
    </lineage>
</organism>
<dbReference type="SUPFAM" id="SSF69572">
    <property type="entry name" value="Activating enzymes of the ubiquitin-like proteins"/>
    <property type="match status" value="1"/>
</dbReference>
<dbReference type="InterPro" id="IPR035985">
    <property type="entry name" value="Ubiquitin-activating_enz"/>
</dbReference>
<protein>
    <submittedName>
        <fullName evidence="2">Thiazole biosynthesis adenylyltransferase ThiF</fullName>
    </submittedName>
</protein>
<dbReference type="InterPro" id="IPR000594">
    <property type="entry name" value="ThiF_NAD_FAD-bd"/>
</dbReference>
<proteinExistence type="predicted"/>